<gene>
    <name evidence="1" type="ORF">Pcinc_016812</name>
</gene>
<evidence type="ECO:0000313" key="1">
    <source>
        <dbReference type="EMBL" id="KAK3878567.1"/>
    </source>
</evidence>
<proteinExistence type="predicted"/>
<reference evidence="1" key="1">
    <citation type="submission" date="2023-10" db="EMBL/GenBank/DDBJ databases">
        <title>Genome assemblies of two species of porcelain crab, Petrolisthes cinctipes and Petrolisthes manimaculis (Anomura: Porcellanidae).</title>
        <authorList>
            <person name="Angst P."/>
        </authorList>
    </citation>
    <scope>NUCLEOTIDE SEQUENCE</scope>
    <source>
        <strain evidence="1">PB745_01</strain>
        <tissue evidence="1">Gill</tissue>
    </source>
</reference>
<dbReference type="Proteomes" id="UP001286313">
    <property type="component" value="Unassembled WGS sequence"/>
</dbReference>
<comment type="caution">
    <text evidence="1">The sequence shown here is derived from an EMBL/GenBank/DDBJ whole genome shotgun (WGS) entry which is preliminary data.</text>
</comment>
<dbReference type="AlphaFoldDB" id="A0AAE1FSS9"/>
<organism evidence="1 2">
    <name type="scientific">Petrolisthes cinctipes</name>
    <name type="common">Flat porcelain crab</name>
    <dbReference type="NCBI Taxonomy" id="88211"/>
    <lineage>
        <taxon>Eukaryota</taxon>
        <taxon>Metazoa</taxon>
        <taxon>Ecdysozoa</taxon>
        <taxon>Arthropoda</taxon>
        <taxon>Crustacea</taxon>
        <taxon>Multicrustacea</taxon>
        <taxon>Malacostraca</taxon>
        <taxon>Eumalacostraca</taxon>
        <taxon>Eucarida</taxon>
        <taxon>Decapoda</taxon>
        <taxon>Pleocyemata</taxon>
        <taxon>Anomura</taxon>
        <taxon>Galatheoidea</taxon>
        <taxon>Porcellanidae</taxon>
        <taxon>Petrolisthes</taxon>
    </lineage>
</organism>
<name>A0AAE1FSS9_PETCI</name>
<dbReference type="EMBL" id="JAWQEG010001544">
    <property type="protein sequence ID" value="KAK3878567.1"/>
    <property type="molecule type" value="Genomic_DNA"/>
</dbReference>
<evidence type="ECO:0000313" key="2">
    <source>
        <dbReference type="Proteomes" id="UP001286313"/>
    </source>
</evidence>
<keyword evidence="2" id="KW-1185">Reference proteome</keyword>
<sequence>MDVLEPHIDGSSVQASSSLTFLFHGYHSLVLPHPFLVYLIIDPSALSSVTQFYPFPSLYLAPSPPGRRGDIAS</sequence>
<accession>A0AAE1FSS9</accession>
<protein>
    <submittedName>
        <fullName evidence="1">Uncharacterized protein</fullName>
    </submittedName>
</protein>